<dbReference type="EMBL" id="MZ348426">
    <property type="protein sequence ID" value="QXV71815.1"/>
    <property type="molecule type" value="Genomic_DNA"/>
</dbReference>
<sequence length="65" mass="7631">MFVLLFASLTFATYFCTPKGFARRFCIANSQTDFYRHTTRYRVESPPSTIKRNKHHGLPLPLQHL</sequence>
<dbReference type="Proteomes" id="UP000827203">
    <property type="component" value="Segment"/>
</dbReference>
<accession>A0ABX8SMH5</accession>
<evidence type="ECO:0000313" key="2">
    <source>
        <dbReference type="EMBL" id="QXV71815.1"/>
    </source>
</evidence>
<organism evidence="2 3">
    <name type="scientific">Pseudomonas phage psageK4</name>
    <dbReference type="NCBI Taxonomy" id="2859563"/>
    <lineage>
        <taxon>Viruses</taxon>
        <taxon>Duplodnaviria</taxon>
        <taxon>Heunggongvirae</taxon>
        <taxon>Uroviricota</taxon>
        <taxon>Caudoviricetes</taxon>
        <taxon>Vandenendeviridae</taxon>
        <taxon>Gorskivirinae</taxon>
        <taxon>Otagovirus</taxon>
        <taxon>Otagovirus psagek4</taxon>
    </lineage>
</organism>
<gene>
    <name evidence="2" type="ORF">psageK4_161</name>
</gene>
<keyword evidence="3" id="KW-1185">Reference proteome</keyword>
<reference evidence="2 3" key="1">
    <citation type="submission" date="2021-06" db="EMBL/GenBank/DDBJ databases">
        <authorList>
            <person name="Martino G."/>
            <person name="Holtappels D."/>
            <person name="Wagemans J."/>
            <person name="Lavigne R."/>
            <person name="Turina M."/>
            <person name="Ciuffo M."/>
        </authorList>
    </citation>
    <scope>NUCLEOTIDE SEQUENCE [LARGE SCALE GENOMIC DNA]</scope>
    <source>
        <strain evidence="3">psageK4</strain>
    </source>
</reference>
<proteinExistence type="predicted"/>
<evidence type="ECO:0008006" key="4">
    <source>
        <dbReference type="Google" id="ProtNLM"/>
    </source>
</evidence>
<name>A0ABX8SMH5_9CAUD</name>
<feature type="region of interest" description="Disordered" evidence="1">
    <location>
        <begin position="46"/>
        <end position="65"/>
    </location>
</feature>
<evidence type="ECO:0000313" key="3">
    <source>
        <dbReference type="Proteomes" id="UP000827203"/>
    </source>
</evidence>
<evidence type="ECO:0000256" key="1">
    <source>
        <dbReference type="SAM" id="MobiDB-lite"/>
    </source>
</evidence>
<protein>
    <recommendedName>
        <fullName evidence="4">Secreted protein</fullName>
    </recommendedName>
</protein>